<name>A0A0V1LH30_9BILA</name>
<dbReference type="AlphaFoldDB" id="A0A0V1LH30"/>
<proteinExistence type="predicted"/>
<sequence length="85" mass="10026">MLTLNTLARAKRNWLANNGELWGTAEMHPSLKMRLWVRRSPPPPFFNFKNQKQRKIGANLPGREAPIFFNIKWFPMFSKLLDNVE</sequence>
<comment type="caution">
    <text evidence="1">The sequence shown here is derived from an EMBL/GenBank/DDBJ whole genome shotgun (WGS) entry which is preliminary data.</text>
</comment>
<organism evidence="1 2">
    <name type="scientific">Trichinella nativa</name>
    <dbReference type="NCBI Taxonomy" id="6335"/>
    <lineage>
        <taxon>Eukaryota</taxon>
        <taxon>Metazoa</taxon>
        <taxon>Ecdysozoa</taxon>
        <taxon>Nematoda</taxon>
        <taxon>Enoplea</taxon>
        <taxon>Dorylaimia</taxon>
        <taxon>Trichinellida</taxon>
        <taxon>Trichinellidae</taxon>
        <taxon>Trichinella</taxon>
    </lineage>
</organism>
<evidence type="ECO:0000313" key="2">
    <source>
        <dbReference type="Proteomes" id="UP000054721"/>
    </source>
</evidence>
<gene>
    <name evidence="1" type="ORF">T02_9677</name>
</gene>
<reference evidence="1 2" key="1">
    <citation type="submission" date="2015-05" db="EMBL/GenBank/DDBJ databases">
        <title>Evolution of Trichinella species and genotypes.</title>
        <authorList>
            <person name="Korhonen P.K."/>
            <person name="Edoardo P."/>
            <person name="Giuseppe L.R."/>
            <person name="Gasser R.B."/>
        </authorList>
    </citation>
    <scope>NUCLEOTIDE SEQUENCE [LARGE SCALE GENOMIC DNA]</scope>
    <source>
        <strain evidence="1">ISS10</strain>
    </source>
</reference>
<evidence type="ECO:0000313" key="1">
    <source>
        <dbReference type="EMBL" id="KRZ58816.1"/>
    </source>
</evidence>
<keyword evidence="2" id="KW-1185">Reference proteome</keyword>
<dbReference type="EMBL" id="JYDW01000051">
    <property type="protein sequence ID" value="KRZ58816.1"/>
    <property type="molecule type" value="Genomic_DNA"/>
</dbReference>
<accession>A0A0V1LH30</accession>
<dbReference type="Proteomes" id="UP000054721">
    <property type="component" value="Unassembled WGS sequence"/>
</dbReference>
<protein>
    <submittedName>
        <fullName evidence="1">Uncharacterized protein</fullName>
    </submittedName>
</protein>